<dbReference type="GO" id="GO:0016787">
    <property type="term" value="F:hydrolase activity"/>
    <property type="evidence" value="ECO:0007669"/>
    <property type="project" value="UniProtKB-KW"/>
</dbReference>
<evidence type="ECO:0000313" key="3">
    <source>
        <dbReference type="Proteomes" id="UP001596067"/>
    </source>
</evidence>
<accession>A0ABW1EV66</accession>
<keyword evidence="2" id="KW-0378">Hydrolase</keyword>
<reference evidence="3" key="1">
    <citation type="journal article" date="2019" name="Int. J. Syst. Evol. Microbiol.">
        <title>The Global Catalogue of Microorganisms (GCM) 10K type strain sequencing project: providing services to taxonomists for standard genome sequencing and annotation.</title>
        <authorList>
            <consortium name="The Broad Institute Genomics Platform"/>
            <consortium name="The Broad Institute Genome Sequencing Center for Infectious Disease"/>
            <person name="Wu L."/>
            <person name="Ma J."/>
        </authorList>
    </citation>
    <scope>NUCLEOTIDE SEQUENCE [LARGE SCALE GENOMIC DNA]</scope>
    <source>
        <strain evidence="3">CGMCC 4.1469</strain>
    </source>
</reference>
<gene>
    <name evidence="2" type="ORF">ACFP0N_12055</name>
</gene>
<dbReference type="RefSeq" id="WP_313767345.1">
    <property type="nucleotide sequence ID" value="NZ_BAAAVH010000011.1"/>
</dbReference>
<dbReference type="Proteomes" id="UP001596067">
    <property type="component" value="Unassembled WGS sequence"/>
</dbReference>
<dbReference type="PANTHER" id="PTHR43798">
    <property type="entry name" value="MONOACYLGLYCEROL LIPASE"/>
    <property type="match status" value="1"/>
</dbReference>
<evidence type="ECO:0000259" key="1">
    <source>
        <dbReference type="Pfam" id="PF00561"/>
    </source>
</evidence>
<evidence type="ECO:0000313" key="2">
    <source>
        <dbReference type="EMBL" id="MFC5885701.1"/>
    </source>
</evidence>
<dbReference type="Gene3D" id="3.40.50.1820">
    <property type="entry name" value="alpha/beta hydrolase"/>
    <property type="match status" value="1"/>
</dbReference>
<dbReference type="InterPro" id="IPR050266">
    <property type="entry name" value="AB_hydrolase_sf"/>
</dbReference>
<proteinExistence type="predicted"/>
<dbReference type="PANTHER" id="PTHR43798:SF27">
    <property type="entry name" value="HYDROLASE ALPHA_BETA HYDROLASE FOLD FAMILY"/>
    <property type="match status" value="1"/>
</dbReference>
<dbReference type="InterPro" id="IPR029058">
    <property type="entry name" value="AB_hydrolase_fold"/>
</dbReference>
<protein>
    <submittedName>
        <fullName evidence="2">Alpha/beta fold hydrolase</fullName>
    </submittedName>
</protein>
<keyword evidence="3" id="KW-1185">Reference proteome</keyword>
<dbReference type="Pfam" id="PF00561">
    <property type="entry name" value="Abhydrolase_1"/>
    <property type="match status" value="1"/>
</dbReference>
<comment type="caution">
    <text evidence="2">The sequence shown here is derived from an EMBL/GenBank/DDBJ whole genome shotgun (WGS) entry which is preliminary data.</text>
</comment>
<sequence>MPTFLAHDGTELAYHVFGDGAPLVCLPGGPMSDSRYLGDLGGLPAHRQVIMLDHRGTGRSAVPADTASYRCDRLVEDVEALREHLGLERIDLLAHSAGANLAARYAERYPEHVARLVLITPSVFAVGVTITGDTRLQTALLRKEEPWFPEAFAALEAIVAGRATPTDWAAISPFTYGRWDETSRAHAAAGDELRNDEAAAVHGSEGAFDPQATRAALATLAAPVLVLAGEVDLSAPPSAVAELAGLYPDAELVVQPGAGHFPWLDDADRFVSAVTALLG</sequence>
<dbReference type="SUPFAM" id="SSF53474">
    <property type="entry name" value="alpha/beta-Hydrolases"/>
    <property type="match status" value="1"/>
</dbReference>
<feature type="domain" description="AB hydrolase-1" evidence="1">
    <location>
        <begin position="22"/>
        <end position="266"/>
    </location>
</feature>
<dbReference type="InterPro" id="IPR000073">
    <property type="entry name" value="AB_hydrolase_1"/>
</dbReference>
<name>A0ABW1EV66_9ACTN</name>
<organism evidence="2 3">
    <name type="scientific">Kitasatospora aburaviensis</name>
    <dbReference type="NCBI Taxonomy" id="67265"/>
    <lineage>
        <taxon>Bacteria</taxon>
        <taxon>Bacillati</taxon>
        <taxon>Actinomycetota</taxon>
        <taxon>Actinomycetes</taxon>
        <taxon>Kitasatosporales</taxon>
        <taxon>Streptomycetaceae</taxon>
        <taxon>Kitasatospora</taxon>
    </lineage>
</organism>
<dbReference type="EMBL" id="JBHSOD010000011">
    <property type="protein sequence ID" value="MFC5885701.1"/>
    <property type="molecule type" value="Genomic_DNA"/>
</dbReference>